<evidence type="ECO:0000256" key="1">
    <source>
        <dbReference type="SAM" id="MobiDB-lite"/>
    </source>
</evidence>
<sequence length="91" mass="9919">MRLKQTAAVSLSAVVLTIGGAGTTHANEAPKFQNDTQILSCLNLRVGAITLLGADNDNIDCSRNHEKKTKVESVEHRKNDASEKDHDFDED</sequence>
<comment type="caution">
    <text evidence="3">The sequence shown here is derived from an EMBL/GenBank/DDBJ whole genome shotgun (WGS) entry which is preliminary data.</text>
</comment>
<dbReference type="Proteomes" id="UP001597365">
    <property type="component" value="Unassembled WGS sequence"/>
</dbReference>
<proteinExistence type="predicted"/>
<keyword evidence="2" id="KW-0732">Signal</keyword>
<evidence type="ECO:0000256" key="2">
    <source>
        <dbReference type="SAM" id="SignalP"/>
    </source>
</evidence>
<dbReference type="EMBL" id="JBHUFU010000001">
    <property type="protein sequence ID" value="MFD1828502.1"/>
    <property type="molecule type" value="Genomic_DNA"/>
</dbReference>
<dbReference type="RefSeq" id="WP_380896090.1">
    <property type="nucleotide sequence ID" value="NZ_JBHUFU010000001.1"/>
</dbReference>
<reference evidence="4" key="1">
    <citation type="journal article" date="2019" name="Int. J. Syst. Evol. Microbiol.">
        <title>The Global Catalogue of Microorganisms (GCM) 10K type strain sequencing project: providing services to taxonomists for standard genome sequencing and annotation.</title>
        <authorList>
            <consortium name="The Broad Institute Genomics Platform"/>
            <consortium name="The Broad Institute Genome Sequencing Center for Infectious Disease"/>
            <person name="Wu L."/>
            <person name="Ma J."/>
        </authorList>
    </citation>
    <scope>NUCLEOTIDE SEQUENCE [LARGE SCALE GENOMIC DNA]</scope>
    <source>
        <strain evidence="4">CGMCC 4.7455</strain>
    </source>
</reference>
<gene>
    <name evidence="3" type="ORF">ACFSJS_02330</name>
</gene>
<name>A0ABW4PEC6_9ACTN</name>
<evidence type="ECO:0000313" key="4">
    <source>
        <dbReference type="Proteomes" id="UP001597365"/>
    </source>
</evidence>
<evidence type="ECO:0008006" key="5">
    <source>
        <dbReference type="Google" id="ProtNLM"/>
    </source>
</evidence>
<protein>
    <recommendedName>
        <fullName evidence="5">Secreted protein</fullName>
    </recommendedName>
</protein>
<accession>A0ABW4PEC6</accession>
<feature type="signal peptide" evidence="2">
    <location>
        <begin position="1"/>
        <end position="26"/>
    </location>
</feature>
<keyword evidence="4" id="KW-1185">Reference proteome</keyword>
<feature type="chain" id="PRO_5046636774" description="Secreted protein" evidence="2">
    <location>
        <begin position="27"/>
        <end position="91"/>
    </location>
</feature>
<organism evidence="3 4">
    <name type="scientific">Streptomyces desertarenae</name>
    <dbReference type="NCBI Taxonomy" id="2666184"/>
    <lineage>
        <taxon>Bacteria</taxon>
        <taxon>Bacillati</taxon>
        <taxon>Actinomycetota</taxon>
        <taxon>Actinomycetes</taxon>
        <taxon>Kitasatosporales</taxon>
        <taxon>Streptomycetaceae</taxon>
        <taxon>Streptomyces</taxon>
    </lineage>
</organism>
<evidence type="ECO:0000313" key="3">
    <source>
        <dbReference type="EMBL" id="MFD1828502.1"/>
    </source>
</evidence>
<feature type="region of interest" description="Disordered" evidence="1">
    <location>
        <begin position="67"/>
        <end position="91"/>
    </location>
</feature>